<feature type="transmembrane region" description="Helical" evidence="1">
    <location>
        <begin position="326"/>
        <end position="351"/>
    </location>
</feature>
<evidence type="ECO:0000313" key="3">
    <source>
        <dbReference type="Proteomes" id="UP000589626"/>
    </source>
</evidence>
<evidence type="ECO:0000256" key="1">
    <source>
        <dbReference type="SAM" id="Phobius"/>
    </source>
</evidence>
<comment type="caution">
    <text evidence="2">The sequence shown here is derived from an EMBL/GenBank/DDBJ whole genome shotgun (WGS) entry which is preliminary data.</text>
</comment>
<keyword evidence="1" id="KW-1133">Transmembrane helix</keyword>
<dbReference type="SUPFAM" id="SSF81660">
    <property type="entry name" value="Metal cation-transporting ATPase, ATP-binding domain N"/>
    <property type="match status" value="1"/>
</dbReference>
<keyword evidence="1" id="KW-0472">Membrane</keyword>
<dbReference type="InterPro" id="IPR023299">
    <property type="entry name" value="ATPase_P-typ_cyto_dom_N"/>
</dbReference>
<gene>
    <name evidence="2" type="ORF">FHU40_000187</name>
</gene>
<dbReference type="Gene3D" id="3.40.50.1000">
    <property type="entry name" value="HAD superfamily/HAD-like"/>
    <property type="match status" value="1"/>
</dbReference>
<dbReference type="AlphaFoldDB" id="A0A7W4VRC6"/>
<accession>A0A7W4VRC6</accession>
<dbReference type="EMBL" id="JACHWR010000001">
    <property type="protein sequence ID" value="MBB3040386.1"/>
    <property type="molecule type" value="Genomic_DNA"/>
</dbReference>
<dbReference type="InterPro" id="IPR023214">
    <property type="entry name" value="HAD_sf"/>
</dbReference>
<dbReference type="GO" id="GO:0000166">
    <property type="term" value="F:nucleotide binding"/>
    <property type="evidence" value="ECO:0007669"/>
    <property type="project" value="InterPro"/>
</dbReference>
<name>A0A7W4VRC6_9ACTN</name>
<sequence length="357" mass="37285">MELVAAGATWWGSELVGREGLAPALAVLLVASPLGFLVARYLPVPVVRRVGRRGGTTYVGSSADRALTRLRQLVIEVEHVVTTGDLVVLDVVPLDLRHKNDLRWFAGALAHGSTDPVARAIAKLSGLGRPIDVSQGPSHELRGAVDRHPVRFGVNGVDGPPDQVIGTTVRVDVDQRPMGHITVADEVRKNAARCLSTLRAEGIEPILVSSSLSAPDLKRVSEQVGVTQIHHGTDASTIAATLPPDTTGILRAATVPGASGVTAETTLPSEPGEDTVVRCASPSIDAVLESIQHVRCLRRARLVARVCAAVAIVVAVPLAATGLITIAHAALLAAANLLFVAVVASSAVMFYSSQDPN</sequence>
<feature type="transmembrane region" description="Helical" evidence="1">
    <location>
        <begin position="20"/>
        <end position="42"/>
    </location>
</feature>
<keyword evidence="1" id="KW-0812">Transmembrane</keyword>
<evidence type="ECO:0000313" key="2">
    <source>
        <dbReference type="EMBL" id="MBB3040386.1"/>
    </source>
</evidence>
<proteinExistence type="predicted"/>
<keyword evidence="3" id="KW-1185">Reference proteome</keyword>
<dbReference type="Proteomes" id="UP000589626">
    <property type="component" value="Unassembled WGS sequence"/>
</dbReference>
<feature type="transmembrane region" description="Helical" evidence="1">
    <location>
        <begin position="302"/>
        <end position="320"/>
    </location>
</feature>
<protein>
    <submittedName>
        <fullName evidence="2">Cation transport ATPase</fullName>
    </submittedName>
</protein>
<dbReference type="RefSeq" id="WP_183590425.1">
    <property type="nucleotide sequence ID" value="NZ_JACHWR010000001.1"/>
</dbReference>
<reference evidence="2 3" key="1">
    <citation type="submission" date="2020-08" db="EMBL/GenBank/DDBJ databases">
        <title>Sequencing the genomes of 1000 actinobacteria strains.</title>
        <authorList>
            <person name="Klenk H.-P."/>
        </authorList>
    </citation>
    <scope>NUCLEOTIDE SEQUENCE [LARGE SCALE GENOMIC DNA]</scope>
    <source>
        <strain evidence="2 3">DSM 105498</strain>
    </source>
</reference>
<organism evidence="2 3">
    <name type="scientific">Nocardioides soli</name>
    <dbReference type="NCBI Taxonomy" id="1036020"/>
    <lineage>
        <taxon>Bacteria</taxon>
        <taxon>Bacillati</taxon>
        <taxon>Actinomycetota</taxon>
        <taxon>Actinomycetes</taxon>
        <taxon>Propionibacteriales</taxon>
        <taxon>Nocardioidaceae</taxon>
        <taxon>Nocardioides</taxon>
    </lineage>
</organism>
<dbReference type="Gene3D" id="3.40.1110.10">
    <property type="entry name" value="Calcium-transporting ATPase, cytoplasmic domain N"/>
    <property type="match status" value="1"/>
</dbReference>